<feature type="compositionally biased region" description="Basic and acidic residues" evidence="1">
    <location>
        <begin position="417"/>
        <end position="430"/>
    </location>
</feature>
<protein>
    <submittedName>
        <fullName evidence="2">Uncharacterized protein</fullName>
    </submittedName>
</protein>
<dbReference type="GO" id="GO:0036286">
    <property type="term" value="C:eisosome filament"/>
    <property type="evidence" value="ECO:0007669"/>
    <property type="project" value="TreeGrafter"/>
</dbReference>
<sequence>MFRKCSRRSSSKFSASASVQPLAATKDLANLLNAQTSVVESIRRLVMDIAKSSEALKQWGDIVSSDFSDVLTASTMLMLMFSEALSIYGDHETSIRDHLSSILAREEDHYVWKVRHRATGSRTRQYEGRAIDPNVAKQEADLLAFKRRTTKTLMGLKFGGLQELCNKGLIVAHNGKLVVPELLSSTASSEAAYAGGLRTQSIVRDAQNLTQLVQCSSGVLPVVAVTTQLPAPLPVPSRSPSQEAAQSHPALPYEGSNPIPIIDESGPTSIPTVTPLQGEPEATGTIPSPAIAFSGSLYPSYMSSTASHPVPAVAPVQGSVSISYSTTRIPSSDLHHAEPFVRAPRNEQPCDQRFVSQGHSTPPLVVHSHSNALVTDAGVLPFAQDPDAVLPTYQGTFGTEDRTSPVPTSGIGQGSPEAKEIKGTFYEDWKSPTGTH</sequence>
<accession>A0AAD5V089</accession>
<evidence type="ECO:0000256" key="1">
    <source>
        <dbReference type="SAM" id="MobiDB-lite"/>
    </source>
</evidence>
<feature type="compositionally biased region" description="Polar residues" evidence="1">
    <location>
        <begin position="266"/>
        <end position="275"/>
    </location>
</feature>
<dbReference type="PANTHER" id="PTHR31962">
    <property type="entry name" value="SPHINGOLIPID LONG CHAIN BASE-RESPONSIVE PROTEIN PIL1"/>
    <property type="match status" value="1"/>
</dbReference>
<feature type="region of interest" description="Disordered" evidence="1">
    <location>
        <begin position="234"/>
        <end position="288"/>
    </location>
</feature>
<dbReference type="GO" id="GO:0005886">
    <property type="term" value="C:plasma membrane"/>
    <property type="evidence" value="ECO:0007669"/>
    <property type="project" value="TreeGrafter"/>
</dbReference>
<dbReference type="GO" id="GO:0070941">
    <property type="term" value="P:eisosome assembly"/>
    <property type="evidence" value="ECO:0007669"/>
    <property type="project" value="TreeGrafter"/>
</dbReference>
<reference evidence="2" key="1">
    <citation type="submission" date="2022-07" db="EMBL/GenBank/DDBJ databases">
        <title>Genome Sequence of Physisporinus lineatus.</title>
        <authorList>
            <person name="Buettner E."/>
        </authorList>
    </citation>
    <scope>NUCLEOTIDE SEQUENCE</scope>
    <source>
        <strain evidence="2">VT162</strain>
    </source>
</reference>
<evidence type="ECO:0000313" key="3">
    <source>
        <dbReference type="Proteomes" id="UP001212997"/>
    </source>
</evidence>
<dbReference type="AlphaFoldDB" id="A0AAD5V089"/>
<dbReference type="InterPro" id="IPR027267">
    <property type="entry name" value="AH/BAR_dom_sf"/>
</dbReference>
<organism evidence="2 3">
    <name type="scientific">Meripilus lineatus</name>
    <dbReference type="NCBI Taxonomy" id="2056292"/>
    <lineage>
        <taxon>Eukaryota</taxon>
        <taxon>Fungi</taxon>
        <taxon>Dikarya</taxon>
        <taxon>Basidiomycota</taxon>
        <taxon>Agaricomycotina</taxon>
        <taxon>Agaricomycetes</taxon>
        <taxon>Polyporales</taxon>
        <taxon>Meripilaceae</taxon>
        <taxon>Meripilus</taxon>
    </lineage>
</organism>
<evidence type="ECO:0000313" key="2">
    <source>
        <dbReference type="EMBL" id="KAJ3481324.1"/>
    </source>
</evidence>
<name>A0AAD5V089_9APHY</name>
<keyword evidence="3" id="KW-1185">Reference proteome</keyword>
<dbReference type="PANTHER" id="PTHR31962:SF6">
    <property type="entry name" value="EISOSOME COMPONENT PIL1-DOMAIN-CONTAINING PROTEIN"/>
    <property type="match status" value="1"/>
</dbReference>
<feature type="region of interest" description="Disordered" evidence="1">
    <location>
        <begin position="397"/>
        <end position="436"/>
    </location>
</feature>
<dbReference type="GO" id="GO:0006897">
    <property type="term" value="P:endocytosis"/>
    <property type="evidence" value="ECO:0007669"/>
    <property type="project" value="TreeGrafter"/>
</dbReference>
<proteinExistence type="predicted"/>
<gene>
    <name evidence="2" type="ORF">NLI96_g7735</name>
</gene>
<comment type="caution">
    <text evidence="2">The sequence shown here is derived from an EMBL/GenBank/DDBJ whole genome shotgun (WGS) entry which is preliminary data.</text>
</comment>
<dbReference type="InterPro" id="IPR028245">
    <property type="entry name" value="PIL1/LSP1"/>
</dbReference>
<dbReference type="Proteomes" id="UP001212997">
    <property type="component" value="Unassembled WGS sequence"/>
</dbReference>
<dbReference type="EMBL" id="JANAWD010000327">
    <property type="protein sequence ID" value="KAJ3481324.1"/>
    <property type="molecule type" value="Genomic_DNA"/>
</dbReference>
<dbReference type="Gene3D" id="1.20.1270.60">
    <property type="entry name" value="Arfaptin homology (AH) domain/BAR domain"/>
    <property type="match status" value="1"/>
</dbReference>
<dbReference type="GO" id="GO:0008289">
    <property type="term" value="F:lipid binding"/>
    <property type="evidence" value="ECO:0007669"/>
    <property type="project" value="TreeGrafter"/>
</dbReference>